<protein>
    <submittedName>
        <fullName evidence="1">UPF0158 family protein</fullName>
    </submittedName>
</protein>
<organism evidence="1 2">
    <name type="scientific">Gordonia westfalica</name>
    <dbReference type="NCBI Taxonomy" id="158898"/>
    <lineage>
        <taxon>Bacteria</taxon>
        <taxon>Bacillati</taxon>
        <taxon>Actinomycetota</taxon>
        <taxon>Actinomycetes</taxon>
        <taxon>Mycobacteriales</taxon>
        <taxon>Gordoniaceae</taxon>
        <taxon>Gordonia</taxon>
    </lineage>
</organism>
<keyword evidence="2" id="KW-1185">Reference proteome</keyword>
<dbReference type="Proteomes" id="UP001265083">
    <property type="component" value="Unassembled WGS sequence"/>
</dbReference>
<reference evidence="1 2" key="1">
    <citation type="submission" date="2023-08" db="EMBL/GenBank/DDBJ databases">
        <title>Bioegradation of LLDPE and BLDPE plastic by marine bacteria from coast plastic debris.</title>
        <authorList>
            <person name="Rong Z."/>
        </authorList>
    </citation>
    <scope>NUCLEOTIDE SEQUENCE [LARGE SCALE GENOMIC DNA]</scope>
    <source>
        <strain evidence="1 2">Z-2</strain>
    </source>
</reference>
<evidence type="ECO:0000313" key="1">
    <source>
        <dbReference type="EMBL" id="MDS1112327.1"/>
    </source>
</evidence>
<evidence type="ECO:0000313" key="2">
    <source>
        <dbReference type="Proteomes" id="UP001265083"/>
    </source>
</evidence>
<dbReference type="EMBL" id="JAVLUS010000001">
    <property type="protein sequence ID" value="MDS1112327.1"/>
    <property type="molecule type" value="Genomic_DNA"/>
</dbReference>
<sequence>MADFAVRQRDPKVRDRLERAIEGRGAFRRFRDAVHEFDLNDQWHAFSNDRKIGRAREFLATEGIHVTGAPA</sequence>
<accession>A0ABU2GLI8</accession>
<gene>
    <name evidence="1" type="ORF">RD149_00940</name>
</gene>
<comment type="caution">
    <text evidence="1">The sequence shown here is derived from an EMBL/GenBank/DDBJ whole genome shotgun (WGS) entry which is preliminary data.</text>
</comment>
<name>A0ABU2GLI8_9ACTN</name>
<proteinExistence type="predicted"/>